<keyword evidence="13" id="KW-1185">Reference proteome</keyword>
<organism evidence="12 13">
    <name type="scientific">Sutcliffiella tianshenii</name>
    <dbReference type="NCBI Taxonomy" id="1463404"/>
    <lineage>
        <taxon>Bacteria</taxon>
        <taxon>Bacillati</taxon>
        <taxon>Bacillota</taxon>
        <taxon>Bacilli</taxon>
        <taxon>Bacillales</taxon>
        <taxon>Bacillaceae</taxon>
        <taxon>Sutcliffiella</taxon>
    </lineage>
</organism>
<evidence type="ECO:0000313" key="13">
    <source>
        <dbReference type="Proteomes" id="UP000737402"/>
    </source>
</evidence>
<dbReference type="InterPro" id="IPR017824">
    <property type="entry name" value="Aminodeoxychorismate_lyase_IV"/>
</dbReference>
<comment type="cofactor">
    <cofactor evidence="1 11">
        <name>pyridoxal 5'-phosphate</name>
        <dbReference type="ChEBI" id="CHEBI:597326"/>
    </cofactor>
</comment>
<evidence type="ECO:0000256" key="6">
    <source>
        <dbReference type="ARBA" id="ARBA00023239"/>
    </source>
</evidence>
<evidence type="ECO:0000256" key="2">
    <source>
        <dbReference type="ARBA" id="ARBA00009320"/>
    </source>
</evidence>
<proteinExistence type="inferred from homology"/>
<dbReference type="EMBL" id="JAFBED010000017">
    <property type="protein sequence ID" value="MBM7622316.1"/>
    <property type="molecule type" value="Genomic_DNA"/>
</dbReference>
<sequence>MIVYKDGAWQGLEETSIPVMDHGFLYGVGLFETFRTYQGSPFLFQDHLKRLREGLASVYIEWEEDDDSLLQMIGTALEKNNLTDGVLRLNVTAGISNWGLPNETYTRPSTLLFTRPVAPVQDEGRRAIFLQIPRNTPEGSVRLKSHHYLNNLLGKRELGNLADTEGIFLTREGYVSEGIVSNIFWVKNSTLYTPSISTGILNGVTRQYVIHLARLLGVKVEEGTFTKDELLHSEEVFVTNSTQEMVRINQVDEVEFPKAGWHSLFERLRELYKESTYRQLQSYQQAKRVDIQNGKDKLISE</sequence>
<evidence type="ECO:0000256" key="8">
    <source>
        <dbReference type="ARBA" id="ARBA00035676"/>
    </source>
</evidence>
<comment type="catalytic activity">
    <reaction evidence="9">
        <text>4-amino-4-deoxychorismate = 4-aminobenzoate + pyruvate + H(+)</text>
        <dbReference type="Rhea" id="RHEA:16201"/>
        <dbReference type="ChEBI" id="CHEBI:15361"/>
        <dbReference type="ChEBI" id="CHEBI:15378"/>
        <dbReference type="ChEBI" id="CHEBI:17836"/>
        <dbReference type="ChEBI" id="CHEBI:58406"/>
        <dbReference type="EC" id="4.1.3.38"/>
    </reaction>
</comment>
<dbReference type="InterPro" id="IPR001544">
    <property type="entry name" value="Aminotrans_IV"/>
</dbReference>
<gene>
    <name evidence="12" type="ORF">JOC95_004231</name>
</gene>
<dbReference type="Pfam" id="PF01063">
    <property type="entry name" value="Aminotran_4"/>
    <property type="match status" value="1"/>
</dbReference>
<comment type="subunit">
    <text evidence="3">Homodimer.</text>
</comment>
<dbReference type="InterPro" id="IPR050571">
    <property type="entry name" value="Class-IV_PLP-Dep_Aminotrnsfr"/>
</dbReference>
<evidence type="ECO:0000313" key="12">
    <source>
        <dbReference type="EMBL" id="MBM7622316.1"/>
    </source>
</evidence>
<dbReference type="PANTHER" id="PTHR42743:SF11">
    <property type="entry name" value="AMINODEOXYCHORISMATE LYASE"/>
    <property type="match status" value="1"/>
</dbReference>
<dbReference type="InterPro" id="IPR036038">
    <property type="entry name" value="Aminotransferase-like"/>
</dbReference>
<dbReference type="RefSeq" id="WP_204419968.1">
    <property type="nucleotide sequence ID" value="NZ_JAFBED010000017.1"/>
</dbReference>
<reference evidence="12 13" key="1">
    <citation type="submission" date="2021-01" db="EMBL/GenBank/DDBJ databases">
        <title>Genomic Encyclopedia of Type Strains, Phase IV (KMG-IV): sequencing the most valuable type-strain genomes for metagenomic binning, comparative biology and taxonomic classification.</title>
        <authorList>
            <person name="Goeker M."/>
        </authorList>
    </citation>
    <scope>NUCLEOTIDE SEQUENCE [LARGE SCALE GENOMIC DNA]</scope>
    <source>
        <strain evidence="12 13">DSM 25879</strain>
    </source>
</reference>
<evidence type="ECO:0000256" key="10">
    <source>
        <dbReference type="RuleBase" id="RU004106"/>
    </source>
</evidence>
<evidence type="ECO:0000256" key="7">
    <source>
        <dbReference type="ARBA" id="ARBA00035633"/>
    </source>
</evidence>
<comment type="pathway">
    <text evidence="7">Cofactor biosynthesis; tetrahydrofolate biosynthesis; 4-aminobenzoate from chorismate: step 2/2.</text>
</comment>
<evidence type="ECO:0000256" key="9">
    <source>
        <dbReference type="ARBA" id="ARBA00049529"/>
    </source>
</evidence>
<dbReference type="Gene3D" id="3.20.10.10">
    <property type="entry name" value="D-amino Acid Aminotransferase, subunit A, domain 2"/>
    <property type="match status" value="1"/>
</dbReference>
<dbReference type="GO" id="GO:0008696">
    <property type="term" value="F:4-amino-4-deoxychorismate lyase activity"/>
    <property type="evidence" value="ECO:0007669"/>
    <property type="project" value="UniProtKB-EC"/>
</dbReference>
<dbReference type="CDD" id="cd01559">
    <property type="entry name" value="ADCL_like"/>
    <property type="match status" value="1"/>
</dbReference>
<comment type="caution">
    <text evidence="12">The sequence shown here is derived from an EMBL/GenBank/DDBJ whole genome shotgun (WGS) entry which is preliminary data.</text>
</comment>
<keyword evidence="5" id="KW-0289">Folate biosynthesis</keyword>
<protein>
    <recommendedName>
        <fullName evidence="8">aminodeoxychorismate lyase</fullName>
        <ecNumber evidence="8">4.1.3.38</ecNumber>
    </recommendedName>
</protein>
<dbReference type="InterPro" id="IPR043131">
    <property type="entry name" value="BCAT-like_N"/>
</dbReference>
<dbReference type="InterPro" id="IPR018300">
    <property type="entry name" value="Aminotrans_IV_CS"/>
</dbReference>
<name>A0ABS2P5S4_9BACI</name>
<evidence type="ECO:0000256" key="1">
    <source>
        <dbReference type="ARBA" id="ARBA00001933"/>
    </source>
</evidence>
<evidence type="ECO:0000256" key="3">
    <source>
        <dbReference type="ARBA" id="ARBA00011738"/>
    </source>
</evidence>
<accession>A0ABS2P5S4</accession>
<dbReference type="PANTHER" id="PTHR42743">
    <property type="entry name" value="AMINO-ACID AMINOTRANSFERASE"/>
    <property type="match status" value="1"/>
</dbReference>
<dbReference type="EC" id="4.1.3.38" evidence="8"/>
<dbReference type="SUPFAM" id="SSF56752">
    <property type="entry name" value="D-aminoacid aminotransferase-like PLP-dependent enzymes"/>
    <property type="match status" value="1"/>
</dbReference>
<evidence type="ECO:0000256" key="5">
    <source>
        <dbReference type="ARBA" id="ARBA00022909"/>
    </source>
</evidence>
<keyword evidence="4 11" id="KW-0663">Pyridoxal phosphate</keyword>
<comment type="similarity">
    <text evidence="2 10">Belongs to the class-IV pyridoxal-phosphate-dependent aminotransferase family.</text>
</comment>
<dbReference type="Proteomes" id="UP000737402">
    <property type="component" value="Unassembled WGS sequence"/>
</dbReference>
<dbReference type="PROSITE" id="PS00770">
    <property type="entry name" value="AA_TRANSFER_CLASS_4"/>
    <property type="match status" value="1"/>
</dbReference>
<dbReference type="NCBIfam" id="NF005800">
    <property type="entry name" value="PRK07650.1"/>
    <property type="match status" value="1"/>
</dbReference>
<evidence type="ECO:0000256" key="4">
    <source>
        <dbReference type="ARBA" id="ARBA00022898"/>
    </source>
</evidence>
<dbReference type="InterPro" id="IPR043132">
    <property type="entry name" value="BCAT-like_C"/>
</dbReference>
<evidence type="ECO:0000256" key="11">
    <source>
        <dbReference type="RuleBase" id="RU004516"/>
    </source>
</evidence>
<keyword evidence="6 12" id="KW-0456">Lyase</keyword>
<dbReference type="Gene3D" id="3.30.470.10">
    <property type="match status" value="1"/>
</dbReference>